<evidence type="ECO:0000313" key="13">
    <source>
        <dbReference type="Proteomes" id="UP000228775"/>
    </source>
</evidence>
<dbReference type="InterPro" id="IPR027417">
    <property type="entry name" value="P-loop_NTPase"/>
</dbReference>
<keyword evidence="4 7" id="KW-0067">ATP-binding</keyword>
<name>A0A2M7AXF2_9BACT</name>
<keyword evidence="3 7" id="KW-0547">Nucleotide-binding</keyword>
<sequence>MSVNTKNQKALDKKELLADTVAEIKQRFGDGAIMMLGEARRVDIEAIPTGSFSLDLALGIGGIPKGRIVEIFGGESSGKTTLAEHIVASVQKRGGVAAFVDAEHALDPEYAQRIGVKINDLLISQPDTGEEALQIVESLVRSGAVEVIVVDSVAALTPRAEIEGEIGDSHIALQARLMSQALRKLTAISAKSGTTLIFINQIRMKIGMVFGNPEDTPGGKALKFYSSVRIELRRAAKIKKGEEIIGNRIKAKVVKNKVAPPFRSAEFDIMWNQGIVVQSDVLNLAVTYGVVKKKGGWYAYNDKQIGQGLEGPIKFLKENPKIFEDIKKAILQAIKKPIA</sequence>
<dbReference type="GO" id="GO:0006310">
    <property type="term" value="P:DNA recombination"/>
    <property type="evidence" value="ECO:0007669"/>
    <property type="project" value="UniProtKB-UniRule"/>
</dbReference>
<dbReference type="FunFam" id="3.40.50.300:FF:000087">
    <property type="entry name" value="Recombinase RecA"/>
    <property type="match status" value="1"/>
</dbReference>
<keyword evidence="7 9" id="KW-0227">DNA damage</keyword>
<evidence type="ECO:0000256" key="2">
    <source>
        <dbReference type="ARBA" id="ARBA00015553"/>
    </source>
</evidence>
<dbReference type="InterPro" id="IPR013765">
    <property type="entry name" value="DNA_recomb/repair_RecA"/>
</dbReference>
<dbReference type="Pfam" id="PF21096">
    <property type="entry name" value="RecA_C"/>
    <property type="match status" value="1"/>
</dbReference>
<dbReference type="GO" id="GO:0005829">
    <property type="term" value="C:cytosol"/>
    <property type="evidence" value="ECO:0007669"/>
    <property type="project" value="TreeGrafter"/>
</dbReference>
<comment type="similarity">
    <text evidence="1 7 9">Belongs to the RecA family.</text>
</comment>
<dbReference type="PANTHER" id="PTHR45900:SF1">
    <property type="entry name" value="MITOCHONDRIAL DNA REPAIR PROTEIN RECA HOMOLOG-RELATED"/>
    <property type="match status" value="1"/>
</dbReference>
<dbReference type="PROSITE" id="PS50163">
    <property type="entry name" value="RECA_3"/>
    <property type="match status" value="1"/>
</dbReference>
<dbReference type="SUPFAM" id="SSF54752">
    <property type="entry name" value="RecA protein, C-terminal domain"/>
    <property type="match status" value="1"/>
</dbReference>
<dbReference type="PROSITE" id="PS00321">
    <property type="entry name" value="RECA_1"/>
    <property type="match status" value="1"/>
</dbReference>
<dbReference type="Proteomes" id="UP000228775">
    <property type="component" value="Unassembled WGS sequence"/>
</dbReference>
<dbReference type="GO" id="GO:0009432">
    <property type="term" value="P:SOS response"/>
    <property type="evidence" value="ECO:0007669"/>
    <property type="project" value="UniProtKB-UniRule"/>
</dbReference>
<evidence type="ECO:0000256" key="9">
    <source>
        <dbReference type="RuleBase" id="RU004527"/>
    </source>
</evidence>
<organism evidence="12 13">
    <name type="scientific">Candidatus Portnoybacteria bacterium CG06_land_8_20_14_3_00_39_12</name>
    <dbReference type="NCBI Taxonomy" id="1974809"/>
    <lineage>
        <taxon>Bacteria</taxon>
        <taxon>Candidatus Portnoyibacteriota</taxon>
    </lineage>
</organism>
<dbReference type="AlphaFoldDB" id="A0A2M7AXF2"/>
<dbReference type="GO" id="GO:0140664">
    <property type="term" value="F:ATP-dependent DNA damage sensor activity"/>
    <property type="evidence" value="ECO:0007669"/>
    <property type="project" value="InterPro"/>
</dbReference>
<comment type="caution">
    <text evidence="12">The sequence shown here is derived from an EMBL/GenBank/DDBJ whole genome shotgun (WGS) entry which is preliminary data.</text>
</comment>
<dbReference type="InterPro" id="IPR049261">
    <property type="entry name" value="RecA-like_C"/>
</dbReference>
<dbReference type="GO" id="GO:0006281">
    <property type="term" value="P:DNA repair"/>
    <property type="evidence" value="ECO:0007669"/>
    <property type="project" value="UniProtKB-UniRule"/>
</dbReference>
<dbReference type="GO" id="GO:0003697">
    <property type="term" value="F:single-stranded DNA binding"/>
    <property type="evidence" value="ECO:0007669"/>
    <property type="project" value="UniProtKB-UniRule"/>
</dbReference>
<dbReference type="SUPFAM" id="SSF52540">
    <property type="entry name" value="P-loop containing nucleoside triphosphate hydrolases"/>
    <property type="match status" value="1"/>
</dbReference>
<keyword evidence="5 7" id="KW-0238">DNA-binding</keyword>
<evidence type="ECO:0000256" key="6">
    <source>
        <dbReference type="ARBA" id="ARBA00023172"/>
    </source>
</evidence>
<evidence type="ECO:0000256" key="1">
    <source>
        <dbReference type="ARBA" id="ARBA00009391"/>
    </source>
</evidence>
<keyword evidence="7" id="KW-0963">Cytoplasm</keyword>
<feature type="binding site" evidence="7">
    <location>
        <begin position="73"/>
        <end position="80"/>
    </location>
    <ligand>
        <name>ATP</name>
        <dbReference type="ChEBI" id="CHEBI:30616"/>
    </ligand>
</feature>
<keyword evidence="6 7" id="KW-0233">DNA recombination</keyword>
<evidence type="ECO:0000256" key="5">
    <source>
        <dbReference type="ARBA" id="ARBA00023125"/>
    </source>
</evidence>
<dbReference type="HAMAP" id="MF_00268">
    <property type="entry name" value="RecA"/>
    <property type="match status" value="1"/>
</dbReference>
<evidence type="ECO:0000259" key="10">
    <source>
        <dbReference type="PROSITE" id="PS50162"/>
    </source>
</evidence>
<dbReference type="InterPro" id="IPR020587">
    <property type="entry name" value="RecA_monomer-monomer_interface"/>
</dbReference>
<evidence type="ECO:0000313" key="12">
    <source>
        <dbReference type="EMBL" id="PIU75239.1"/>
    </source>
</evidence>
<dbReference type="InterPro" id="IPR049428">
    <property type="entry name" value="RecA-like_N"/>
</dbReference>
<dbReference type="CDD" id="cd00983">
    <property type="entry name" value="RecA"/>
    <property type="match status" value="1"/>
</dbReference>
<dbReference type="InterPro" id="IPR020584">
    <property type="entry name" value="DNA_recomb/repair_RecA_CS"/>
</dbReference>
<dbReference type="NCBIfam" id="TIGR02012">
    <property type="entry name" value="tigrfam_recA"/>
    <property type="match status" value="1"/>
</dbReference>
<feature type="domain" description="RecA family profile 1" evidence="10">
    <location>
        <begin position="43"/>
        <end position="202"/>
    </location>
</feature>
<dbReference type="GO" id="GO:0003684">
    <property type="term" value="F:damaged DNA binding"/>
    <property type="evidence" value="ECO:0007669"/>
    <property type="project" value="UniProtKB-UniRule"/>
</dbReference>
<comment type="function">
    <text evidence="7">Can catalyze the hydrolysis of ATP in the presence of single-stranded DNA, the ATP-dependent uptake of single-stranded DNA by duplex DNA, and the ATP-dependent hybridization of homologous single-stranded DNAs. It interacts with LexA causing its activation and leading to its autocatalytic cleavage.</text>
</comment>
<dbReference type="SMART" id="SM00382">
    <property type="entry name" value="AAA"/>
    <property type="match status" value="1"/>
</dbReference>
<gene>
    <name evidence="7 12" type="primary">recA</name>
    <name evidence="12" type="ORF">COS76_01800</name>
</gene>
<keyword evidence="7 8" id="KW-0234">DNA repair</keyword>
<comment type="subcellular location">
    <subcellularLocation>
        <location evidence="7">Cytoplasm</location>
    </subcellularLocation>
</comment>
<dbReference type="PROSITE" id="PS50162">
    <property type="entry name" value="RECA_2"/>
    <property type="match status" value="1"/>
</dbReference>
<dbReference type="InterPro" id="IPR003593">
    <property type="entry name" value="AAA+_ATPase"/>
</dbReference>
<dbReference type="Pfam" id="PF00154">
    <property type="entry name" value="RecA_N"/>
    <property type="match status" value="1"/>
</dbReference>
<evidence type="ECO:0000256" key="7">
    <source>
        <dbReference type="HAMAP-Rule" id="MF_00268"/>
    </source>
</evidence>
<evidence type="ECO:0000256" key="3">
    <source>
        <dbReference type="ARBA" id="ARBA00022741"/>
    </source>
</evidence>
<feature type="domain" description="RecA family profile 2" evidence="11">
    <location>
        <begin position="207"/>
        <end position="280"/>
    </location>
</feature>
<dbReference type="PRINTS" id="PR00142">
    <property type="entry name" value="RECA"/>
</dbReference>
<evidence type="ECO:0000259" key="11">
    <source>
        <dbReference type="PROSITE" id="PS50163"/>
    </source>
</evidence>
<dbReference type="InterPro" id="IPR020588">
    <property type="entry name" value="RecA_ATP-bd"/>
</dbReference>
<evidence type="ECO:0000256" key="8">
    <source>
        <dbReference type="RuleBase" id="RU000526"/>
    </source>
</evidence>
<keyword evidence="7 8" id="KW-0742">SOS response</keyword>
<dbReference type="PANTHER" id="PTHR45900">
    <property type="entry name" value="RECA"/>
    <property type="match status" value="1"/>
</dbReference>
<dbReference type="Gene3D" id="3.40.50.300">
    <property type="entry name" value="P-loop containing nucleotide triphosphate hydrolases"/>
    <property type="match status" value="1"/>
</dbReference>
<evidence type="ECO:0000256" key="4">
    <source>
        <dbReference type="ARBA" id="ARBA00022840"/>
    </source>
</evidence>
<dbReference type="EMBL" id="PEVY01000039">
    <property type="protein sequence ID" value="PIU75239.1"/>
    <property type="molecule type" value="Genomic_DNA"/>
</dbReference>
<proteinExistence type="inferred from homology"/>
<reference evidence="13" key="1">
    <citation type="submission" date="2017-09" db="EMBL/GenBank/DDBJ databases">
        <title>Depth-based differentiation of microbial function through sediment-hosted aquifers and enrichment of novel symbionts in the deep terrestrial subsurface.</title>
        <authorList>
            <person name="Probst A.J."/>
            <person name="Ladd B."/>
            <person name="Jarett J.K."/>
            <person name="Geller-Mcgrath D.E."/>
            <person name="Sieber C.M.K."/>
            <person name="Emerson J.B."/>
            <person name="Anantharaman K."/>
            <person name="Thomas B.C."/>
            <person name="Malmstrom R."/>
            <person name="Stieglmeier M."/>
            <person name="Klingl A."/>
            <person name="Woyke T."/>
            <person name="Ryan C.M."/>
            <person name="Banfield J.F."/>
        </authorList>
    </citation>
    <scope>NUCLEOTIDE SEQUENCE [LARGE SCALE GENOMIC DNA]</scope>
</reference>
<protein>
    <recommendedName>
        <fullName evidence="2 7">Protein RecA</fullName>
    </recommendedName>
    <alternativeName>
        <fullName evidence="7 8">Recombinase A</fullName>
    </alternativeName>
</protein>
<dbReference type="InterPro" id="IPR023400">
    <property type="entry name" value="RecA_C_sf"/>
</dbReference>
<accession>A0A2M7AXF2</accession>
<dbReference type="GO" id="GO:0005524">
    <property type="term" value="F:ATP binding"/>
    <property type="evidence" value="ECO:0007669"/>
    <property type="project" value="UniProtKB-UniRule"/>
</dbReference>